<protein>
    <recommendedName>
        <fullName evidence="1">DUF2007 domain-containing protein</fullName>
    </recommendedName>
</protein>
<name>A0A8J3FI79_9FLAO</name>
<proteinExistence type="predicted"/>
<feature type="domain" description="DUF2007" evidence="1">
    <location>
        <begin position="12"/>
        <end position="69"/>
    </location>
</feature>
<evidence type="ECO:0000259" key="1">
    <source>
        <dbReference type="Pfam" id="PF09413"/>
    </source>
</evidence>
<sequence>MNDNYTVLAVFEYSTEAQIIKSKLESENIRTMLADEKTIDSDPLISLAIGGVKLLVHNQDLDKAIEVYDEVRPYHKDKNGNDIYCPNCHSTRILTAPPNRKNIFYMLFPFFEKSKHICNHCKTIFK</sequence>
<dbReference type="InterPro" id="IPR011322">
    <property type="entry name" value="N-reg_PII-like_a/b"/>
</dbReference>
<organism evidence="2 3">
    <name type="scientific">Yeosuana aromativorans</name>
    <dbReference type="NCBI Taxonomy" id="288019"/>
    <lineage>
        <taxon>Bacteria</taxon>
        <taxon>Pseudomonadati</taxon>
        <taxon>Bacteroidota</taxon>
        <taxon>Flavobacteriia</taxon>
        <taxon>Flavobacteriales</taxon>
        <taxon>Flavobacteriaceae</taxon>
        <taxon>Yeosuana</taxon>
    </lineage>
</organism>
<evidence type="ECO:0000313" key="3">
    <source>
        <dbReference type="Proteomes" id="UP000612329"/>
    </source>
</evidence>
<gene>
    <name evidence="2" type="ORF">GCM10007962_27420</name>
</gene>
<dbReference type="EMBL" id="BMNR01000006">
    <property type="protein sequence ID" value="GGK31530.1"/>
    <property type="molecule type" value="Genomic_DNA"/>
</dbReference>
<dbReference type="AlphaFoldDB" id="A0A8J3FI79"/>
<dbReference type="SUPFAM" id="SSF54913">
    <property type="entry name" value="GlnB-like"/>
    <property type="match status" value="1"/>
</dbReference>
<evidence type="ECO:0000313" key="2">
    <source>
        <dbReference type="EMBL" id="GGK31530.1"/>
    </source>
</evidence>
<keyword evidence="3" id="KW-1185">Reference proteome</keyword>
<dbReference type="Pfam" id="PF09413">
    <property type="entry name" value="DUF2007"/>
    <property type="match status" value="1"/>
</dbReference>
<comment type="caution">
    <text evidence="2">The sequence shown here is derived from an EMBL/GenBank/DDBJ whole genome shotgun (WGS) entry which is preliminary data.</text>
</comment>
<reference evidence="2" key="2">
    <citation type="submission" date="2020-09" db="EMBL/GenBank/DDBJ databases">
        <authorList>
            <person name="Sun Q."/>
            <person name="Ohkuma M."/>
        </authorList>
    </citation>
    <scope>NUCLEOTIDE SEQUENCE</scope>
    <source>
        <strain evidence="2">JCM 12862</strain>
    </source>
</reference>
<reference evidence="2" key="1">
    <citation type="journal article" date="2014" name="Int. J. Syst. Evol. Microbiol.">
        <title>Complete genome sequence of Corynebacterium casei LMG S-19264T (=DSM 44701T), isolated from a smear-ripened cheese.</title>
        <authorList>
            <consortium name="US DOE Joint Genome Institute (JGI-PGF)"/>
            <person name="Walter F."/>
            <person name="Albersmeier A."/>
            <person name="Kalinowski J."/>
            <person name="Ruckert C."/>
        </authorList>
    </citation>
    <scope>NUCLEOTIDE SEQUENCE</scope>
    <source>
        <strain evidence="2">JCM 12862</strain>
    </source>
</reference>
<dbReference type="RefSeq" id="WP_188654134.1">
    <property type="nucleotide sequence ID" value="NZ_BMNR01000006.1"/>
</dbReference>
<dbReference type="InterPro" id="IPR018551">
    <property type="entry name" value="DUF2007"/>
</dbReference>
<dbReference type="Proteomes" id="UP000612329">
    <property type="component" value="Unassembled WGS sequence"/>
</dbReference>
<accession>A0A8J3FI79</accession>